<dbReference type="Gene3D" id="3.40.50.300">
    <property type="entry name" value="P-loop containing nucleotide triphosphate hydrolases"/>
    <property type="match status" value="3"/>
</dbReference>
<dbReference type="Pfam" id="PF01580">
    <property type="entry name" value="FtsK_SpoIIIE"/>
    <property type="match status" value="2"/>
</dbReference>
<feature type="domain" description="FtsK" evidence="5">
    <location>
        <begin position="934"/>
        <end position="1118"/>
    </location>
</feature>
<dbReference type="InterPro" id="IPR027417">
    <property type="entry name" value="P-loop_NTPase"/>
</dbReference>
<dbReference type="NCBIfam" id="TIGR03925">
    <property type="entry name" value="T7SS_EccC_b"/>
    <property type="match status" value="1"/>
</dbReference>
<evidence type="ECO:0000313" key="7">
    <source>
        <dbReference type="Proteomes" id="UP001332243"/>
    </source>
</evidence>
<dbReference type="Proteomes" id="UP001332243">
    <property type="component" value="Unassembled WGS sequence"/>
</dbReference>
<feature type="domain" description="FtsK" evidence="5">
    <location>
        <begin position="313"/>
        <end position="513"/>
    </location>
</feature>
<dbReference type="EMBL" id="JAZGQK010000034">
    <property type="protein sequence ID" value="MEE6263140.1"/>
    <property type="molecule type" value="Genomic_DNA"/>
</dbReference>
<evidence type="ECO:0000259" key="5">
    <source>
        <dbReference type="PROSITE" id="PS50901"/>
    </source>
</evidence>
<comment type="caution">
    <text evidence="6">The sequence shown here is derived from an EMBL/GenBank/DDBJ whole genome shotgun (WGS) entry which is preliminary data.</text>
</comment>
<dbReference type="InterPro" id="IPR002543">
    <property type="entry name" value="FtsK_dom"/>
</dbReference>
<feature type="binding site" evidence="4">
    <location>
        <begin position="952"/>
        <end position="959"/>
    </location>
    <ligand>
        <name>ATP</name>
        <dbReference type="ChEBI" id="CHEBI:30616"/>
    </ligand>
</feature>
<feature type="domain" description="FtsK" evidence="5">
    <location>
        <begin position="648"/>
        <end position="840"/>
    </location>
</feature>
<dbReference type="RefSeq" id="WP_331218077.1">
    <property type="nucleotide sequence ID" value="NZ_JAZGQK010000034.1"/>
</dbReference>
<dbReference type="InterPro" id="IPR003593">
    <property type="entry name" value="AAA+_ATPase"/>
</dbReference>
<dbReference type="PANTHER" id="PTHR22683:SF1">
    <property type="entry name" value="TYPE VII SECRETION SYSTEM PROTEIN ESSC"/>
    <property type="match status" value="1"/>
</dbReference>
<dbReference type="PANTHER" id="PTHR22683">
    <property type="entry name" value="SPORULATION PROTEIN RELATED"/>
    <property type="match status" value="1"/>
</dbReference>
<protein>
    <submittedName>
        <fullName evidence="6">Type VII secretion protein EccCb</fullName>
    </submittedName>
</protein>
<keyword evidence="1" id="KW-0677">Repeat</keyword>
<name>A0ABU7S2X2_9ACTN</name>
<reference evidence="6 7" key="1">
    <citation type="submission" date="2024-01" db="EMBL/GenBank/DDBJ databases">
        <title>Genome insights into Plantactinospora sonchi sp. nov.</title>
        <authorList>
            <person name="Wang L."/>
        </authorList>
    </citation>
    <scope>NUCLEOTIDE SEQUENCE [LARGE SCALE GENOMIC DNA]</scope>
    <source>
        <strain evidence="6 7">NEAU-QY2</strain>
    </source>
</reference>
<evidence type="ECO:0000256" key="3">
    <source>
        <dbReference type="ARBA" id="ARBA00022840"/>
    </source>
</evidence>
<dbReference type="SMART" id="SM00382">
    <property type="entry name" value="AAA"/>
    <property type="match status" value="3"/>
</dbReference>
<dbReference type="PROSITE" id="PS50901">
    <property type="entry name" value="FTSK"/>
    <property type="match status" value="3"/>
</dbReference>
<keyword evidence="7" id="KW-1185">Reference proteome</keyword>
<feature type="binding site" evidence="4">
    <location>
        <begin position="666"/>
        <end position="673"/>
    </location>
    <ligand>
        <name>ATP</name>
        <dbReference type="ChEBI" id="CHEBI:30616"/>
    </ligand>
</feature>
<organism evidence="6 7">
    <name type="scientific">Plantactinospora sonchi</name>
    <dbReference type="NCBI Taxonomy" id="1544735"/>
    <lineage>
        <taxon>Bacteria</taxon>
        <taxon>Bacillati</taxon>
        <taxon>Actinomycetota</taxon>
        <taxon>Actinomycetes</taxon>
        <taxon>Micromonosporales</taxon>
        <taxon>Micromonosporaceae</taxon>
        <taxon>Plantactinospora</taxon>
    </lineage>
</organism>
<proteinExistence type="predicted"/>
<dbReference type="SUPFAM" id="SSF52540">
    <property type="entry name" value="P-loop containing nucleoside triphosphate hydrolases"/>
    <property type="match status" value="3"/>
</dbReference>
<evidence type="ECO:0000256" key="2">
    <source>
        <dbReference type="ARBA" id="ARBA00022741"/>
    </source>
</evidence>
<keyword evidence="3 4" id="KW-0067">ATP-binding</keyword>
<evidence type="ECO:0000256" key="1">
    <source>
        <dbReference type="ARBA" id="ARBA00022737"/>
    </source>
</evidence>
<keyword evidence="2 4" id="KW-0547">Nucleotide-binding</keyword>
<evidence type="ECO:0000313" key="6">
    <source>
        <dbReference type="EMBL" id="MEE6263140.1"/>
    </source>
</evidence>
<dbReference type="InterPro" id="IPR023837">
    <property type="entry name" value="EccCb-like_Actinobacteria"/>
</dbReference>
<accession>A0ABU7S2X2</accession>
<dbReference type="InterPro" id="IPR050206">
    <property type="entry name" value="FtsK/SpoIIIE/SftA"/>
</dbReference>
<sequence>MTDWMRARPIATRLAAARQHLPPGALELACHAALPVALDTGFLNLLRVNFFLDPPIVLPYEAEAALLLSPLCRELGEGLYEIDPLMRRALLASLVSRFGAERVTRVALLLERYTDQTPAWHALPELDHAQRLTALSHLDPRGAVEWLDRARAVAGAGPSPLGREWFVAMRARLRDQPSPEDSLDTWQRKALAEVAARTDDVEAVRRLGELALLPGSDLTAISKALVGATRRAGPAGRTAQEVLDSLVHLVEPPARDDDGDGNDDVDPSLTPVASLTDLLGLDHPDDFDPRRSWRRGTSRDQLLKVPIGVDEHGGPVELDLKEPALDGMGPHGLCVGATGSGKSELLRTVVLALAMTHPPDLVAFLLVDYRGGATFAGLDGLPHTAAVVSNLGDESGLVDRLQHTLRGELIRRQELLRDAGRLASITDYHRGWDAERGVPPLPYLLVVVDEFDELITAEPSFAESLRSIGRVGRSLGVHLLLASQRIQEGRLHGLEVYLSYRLGLRALTEQDSRAVLGVPDAYHLPPLPGIGYLKVDTTVFQRFTAAYVSGPYRHRHPRPPSWDELLAEETAPEQEGMSLLDMLVSRMAGLGETYQIWLPPLPRALPLAAVTGPLAVEPGRGLTVADAERRGTLRVPVGLVDRPAEHSQAPFLVDLAVDGGHLGVFGAPGTGKARLLRTLVTGAALTHTPRELAFYCVDLGSSGLLNVLAGLPHVGAVAGRSEPDRVRRVVRYVSTLLEQRRQLLAGRGVNSVDELRRLHRRGGLPELPAADIVLIVYDHPTLRRDHEDLADVVQDVALQGPGYGVHLVVTAGRWADLRAPLQAAIGSKIEFRLRDPAESAIDRRAAQNLPYDTPGRCLTAAGLTAQVALPQLNEGTGIHTSESGLGELVDRVASAWPGPRVPVVRMLPGRVDYAELANTPTGGGIRLGLAETDLGPVLLDLFGAEQHLLTFGDQGSGKTSLLRLVARDLTAQYTHDQVVFVVVDPRRTLRDVVPEPYLGGYANTEALAEPLARAVVTELRKRLPPDDVTVDQLRDRSWWQGPELVVLCDDYDLLGGAGASPLTPLLTFLPQSRDLGLHLVVTRHSAGAGRAVYEPVLTRMRELGCTGLLLSGDRREGALWPQTYLGEQPPGRGRLVRRGQPPTLVQLAYVEEQPG</sequence>
<feature type="binding site" evidence="4">
    <location>
        <begin position="336"/>
        <end position="343"/>
    </location>
    <ligand>
        <name>ATP</name>
        <dbReference type="ChEBI" id="CHEBI:30616"/>
    </ligand>
</feature>
<gene>
    <name evidence="6" type="primary">eccCb</name>
    <name evidence="6" type="ORF">V1633_32135</name>
</gene>
<evidence type="ECO:0000256" key="4">
    <source>
        <dbReference type="PROSITE-ProRule" id="PRU00289"/>
    </source>
</evidence>